<evidence type="ECO:0000256" key="10">
    <source>
        <dbReference type="ARBA" id="ARBA00042129"/>
    </source>
</evidence>
<dbReference type="eggNOG" id="KOG2691">
    <property type="taxonomic scope" value="Eukaryota"/>
</dbReference>
<evidence type="ECO:0000256" key="4">
    <source>
        <dbReference type="ARBA" id="ARBA00022478"/>
    </source>
</evidence>
<dbReference type="GeneID" id="6192127"/>
<comment type="similarity">
    <text evidence="12">Belongs to the archaeal rpoM/eukaryotic RPA12/RPB9/RPC11 RNA polymerase family.</text>
</comment>
<dbReference type="PANTHER" id="PTHR11239">
    <property type="entry name" value="DNA-DIRECTED RNA POLYMERASE"/>
    <property type="match status" value="1"/>
</dbReference>
<dbReference type="OrthoDB" id="282270at2759"/>
<dbReference type="EMBL" id="CU633900">
    <property type="protein sequence ID" value="CAP68302.1"/>
    <property type="molecule type" value="Genomic_DNA"/>
</dbReference>
<evidence type="ECO:0000313" key="14">
    <source>
        <dbReference type="EMBL" id="CAP68302.1"/>
    </source>
</evidence>
<sequence length="259" mass="28753">MASSPAPSASGEQSQLHGQKPLEQITFRFCSECSNMLYPKEDEADRKLMFTCRTCNFSEEATSSCIFRNVLNNAAGETAGVTQDVGSDPTVGDSSVASHHASSFEQHPNPDHCAFVCCLTCGRMISCEICKDRLAVLPTDAHNPDIPVPLQNFMRLDQGDADICAWQDNRENLADFMARSEQYFGDLMEEDEEEAMGFEPENNAMSHYVLAQSAALPREQRTCPSCNHGEAVFFQSQQRSAETGMKLFYVCCYCGNIYQ</sequence>
<dbReference type="GO" id="GO:0003899">
    <property type="term" value="F:DNA-directed RNA polymerase activity"/>
    <property type="evidence" value="ECO:0007669"/>
    <property type="project" value="InterPro"/>
</dbReference>
<dbReference type="GO" id="GO:0006283">
    <property type="term" value="P:transcription-coupled nucleotide-excision repair"/>
    <property type="evidence" value="ECO:0007669"/>
    <property type="project" value="TreeGrafter"/>
</dbReference>
<evidence type="ECO:0000256" key="8">
    <source>
        <dbReference type="ARBA" id="ARBA00023163"/>
    </source>
</evidence>
<dbReference type="PROSITE" id="PS51133">
    <property type="entry name" value="ZF_TFIIS_2"/>
    <property type="match status" value="1"/>
</dbReference>
<keyword evidence="7" id="KW-0862">Zinc</keyword>
<dbReference type="CDD" id="cd10508">
    <property type="entry name" value="Zn-ribbon_RPB9"/>
    <property type="match status" value="1"/>
</dbReference>
<comment type="subunit">
    <text evidence="2">Component of the RNA polymerase II (Pol II) complex consisting of 12 subunits.</text>
</comment>
<evidence type="ECO:0000256" key="3">
    <source>
        <dbReference type="ARBA" id="ARBA00015926"/>
    </source>
</evidence>
<evidence type="ECO:0000256" key="1">
    <source>
        <dbReference type="ARBA" id="ARBA00004604"/>
    </source>
</evidence>
<dbReference type="Gene3D" id="2.20.25.10">
    <property type="match status" value="2"/>
</dbReference>
<reference evidence="15" key="4">
    <citation type="submission" date="2014-09" db="EMBL/GenBank/DDBJ databases">
        <title>Maintaining two mating types: Structure of the mating type locus and its role in heterokaryosis in Podospora anserina.</title>
        <authorList>
            <person name="Grognet P."/>
            <person name="Bidard F."/>
            <person name="Kuchly C."/>
            <person name="Chan Ho Tong L."/>
            <person name="Coppin E."/>
            <person name="Ait Benkhali J."/>
            <person name="Couloux A."/>
            <person name="Wincker P."/>
            <person name="Debuchy R."/>
            <person name="Silar P."/>
        </authorList>
    </citation>
    <scope>NUCLEOTIDE SEQUENCE</scope>
</reference>
<keyword evidence="9" id="KW-0539">Nucleus</keyword>
<dbReference type="Proteomes" id="UP000001197">
    <property type="component" value="Chromosome 7"/>
</dbReference>
<dbReference type="GO" id="GO:0006367">
    <property type="term" value="P:transcription initiation at RNA polymerase II promoter"/>
    <property type="evidence" value="ECO:0007669"/>
    <property type="project" value="TreeGrafter"/>
</dbReference>
<dbReference type="SMART" id="SM00440">
    <property type="entry name" value="ZnF_C2C2"/>
    <property type="match status" value="1"/>
</dbReference>
<reference evidence="16" key="3">
    <citation type="journal article" date="2014" name="Genetics">
        <title>Maintaining two mating types: Structure of the mating type locus and its role in heterokaryosis in Podospora anserina.</title>
        <authorList>
            <person name="Grognet P."/>
            <person name="Bidard F."/>
            <person name="Kuchly C."/>
            <person name="Tong L.C.H."/>
            <person name="Coppin E."/>
            <person name="Benkhali J.A."/>
            <person name="Couloux A."/>
            <person name="Wincker P."/>
            <person name="Debuchy R."/>
            <person name="Silar P."/>
        </authorList>
    </citation>
    <scope>GENOME REANNOTATION</scope>
    <source>
        <strain evidence="16">S / ATCC MYA-4624 / DSM 980 / FGSC 10383</strain>
    </source>
</reference>
<proteinExistence type="inferred from homology"/>
<evidence type="ECO:0000256" key="2">
    <source>
        <dbReference type="ARBA" id="ARBA00011730"/>
    </source>
</evidence>
<organism evidence="14">
    <name type="scientific">Podospora anserina (strain S / ATCC MYA-4624 / DSM 980 / FGSC 10383)</name>
    <name type="common">Pleurage anserina</name>
    <dbReference type="NCBI Taxonomy" id="515849"/>
    <lineage>
        <taxon>Eukaryota</taxon>
        <taxon>Fungi</taxon>
        <taxon>Dikarya</taxon>
        <taxon>Ascomycota</taxon>
        <taxon>Pezizomycotina</taxon>
        <taxon>Sordariomycetes</taxon>
        <taxon>Sordariomycetidae</taxon>
        <taxon>Sordariales</taxon>
        <taxon>Podosporaceae</taxon>
        <taxon>Podospora</taxon>
        <taxon>Podospora anserina</taxon>
    </lineage>
</organism>
<evidence type="ECO:0000256" key="6">
    <source>
        <dbReference type="ARBA" id="ARBA00022771"/>
    </source>
</evidence>
<dbReference type="PANTHER" id="PTHR11239:SF1">
    <property type="entry name" value="DNA-DIRECTED RNA POLYMERASE II SUBUNIT RPB9"/>
    <property type="match status" value="1"/>
</dbReference>
<dbReference type="GO" id="GO:0008270">
    <property type="term" value="F:zinc ion binding"/>
    <property type="evidence" value="ECO:0007669"/>
    <property type="project" value="UniProtKB-KW"/>
</dbReference>
<evidence type="ECO:0000256" key="11">
    <source>
        <dbReference type="PROSITE-ProRule" id="PRU00472"/>
    </source>
</evidence>
<dbReference type="RefSeq" id="XP_001907630.1">
    <property type="nucleotide sequence ID" value="XM_001907595.1"/>
</dbReference>
<evidence type="ECO:0000313" key="15">
    <source>
        <dbReference type="EMBL" id="CDP31773.1"/>
    </source>
</evidence>
<evidence type="ECO:0000259" key="13">
    <source>
        <dbReference type="PROSITE" id="PS51133"/>
    </source>
</evidence>
<name>B2AV79_PODAN</name>
<evidence type="ECO:0000313" key="16">
    <source>
        <dbReference type="Proteomes" id="UP000001197"/>
    </source>
</evidence>
<keyword evidence="8 12" id="KW-0804">Transcription</keyword>
<dbReference type="GO" id="GO:0001193">
    <property type="term" value="P:maintenance of transcriptional fidelity during transcription elongation by RNA polymerase II"/>
    <property type="evidence" value="ECO:0007669"/>
    <property type="project" value="TreeGrafter"/>
</dbReference>
<dbReference type="AlphaFoldDB" id="B2AV79"/>
<dbReference type="Pfam" id="PF02150">
    <property type="entry name" value="Zn_ribbon_RPB9"/>
    <property type="match status" value="1"/>
</dbReference>
<comment type="subcellular location">
    <subcellularLocation>
        <location evidence="1">Nucleus</location>
        <location evidence="1">Nucleolus</location>
    </subcellularLocation>
</comment>
<evidence type="ECO:0000256" key="5">
    <source>
        <dbReference type="ARBA" id="ARBA00022723"/>
    </source>
</evidence>
<keyword evidence="16" id="KW-1185">Reference proteome</keyword>
<reference evidence="14 16" key="1">
    <citation type="journal article" date="2008" name="Genome Biol.">
        <title>The genome sequence of the model ascomycete fungus Podospora anserina.</title>
        <authorList>
            <person name="Espagne E."/>
            <person name="Lespinet O."/>
            <person name="Malagnac F."/>
            <person name="Da Silva C."/>
            <person name="Jaillon O."/>
            <person name="Porcel B.M."/>
            <person name="Couloux A."/>
            <person name="Aury J.-M."/>
            <person name="Segurens B."/>
            <person name="Poulain J."/>
            <person name="Anthouard V."/>
            <person name="Grossetete S."/>
            <person name="Khalili H."/>
            <person name="Coppin E."/>
            <person name="Dequard-Chablat M."/>
            <person name="Picard M."/>
            <person name="Contamine V."/>
            <person name="Arnaise S."/>
            <person name="Bourdais A."/>
            <person name="Berteaux-Lecellier V."/>
            <person name="Gautheret D."/>
            <person name="de Vries R.P."/>
            <person name="Battaglia E."/>
            <person name="Coutinho P.M."/>
            <person name="Danchin E.G.J."/>
            <person name="Henrissat B."/>
            <person name="El Khoury R."/>
            <person name="Sainsard-Chanet A."/>
            <person name="Boivin A."/>
            <person name="Pinan-Lucarre B."/>
            <person name="Sellem C.H."/>
            <person name="Debuchy R."/>
            <person name="Wincker P."/>
            <person name="Weissenbach J."/>
            <person name="Silar P."/>
        </authorList>
    </citation>
    <scope>NUCLEOTIDE SEQUENCE [LARGE SCALE GENOMIC DNA]</scope>
    <source>
        <strain evidence="16">S / ATCC MYA-4624 / DSM 980 / FGSC 10383</strain>
        <strain evidence="14">S mat+</strain>
    </source>
</reference>
<dbReference type="InterPro" id="IPR001529">
    <property type="entry name" value="Zn_ribbon_RPB9"/>
</dbReference>
<dbReference type="InterPro" id="IPR012164">
    <property type="entry name" value="Rpa12/Rpb9/Rpc10/TFS"/>
</dbReference>
<evidence type="ECO:0000256" key="7">
    <source>
        <dbReference type="ARBA" id="ARBA00022833"/>
    </source>
</evidence>
<dbReference type="GO" id="GO:0003676">
    <property type="term" value="F:nucleic acid binding"/>
    <property type="evidence" value="ECO:0007669"/>
    <property type="project" value="InterPro"/>
</dbReference>
<gene>
    <name evidence="14" type="ORF">PODANS_7_3840</name>
</gene>
<dbReference type="HOGENOM" id="CLU_093932_2_1_1"/>
<dbReference type="InterPro" id="IPR034012">
    <property type="entry name" value="Zn_ribbon_RPB9_C"/>
</dbReference>
<dbReference type="InterPro" id="IPR001222">
    <property type="entry name" value="Znf_TFIIS"/>
</dbReference>
<dbReference type="STRING" id="515849.B2AV79"/>
<dbReference type="Pfam" id="PF01096">
    <property type="entry name" value="Zn_ribbon_TFIIS"/>
    <property type="match status" value="1"/>
</dbReference>
<protein>
    <recommendedName>
        <fullName evidence="3">DNA-directed RNA polymerase II subunit RPB9</fullName>
    </recommendedName>
    <alternativeName>
        <fullName evidence="10">DNA-directed RNA polymerase II subunit 9</fullName>
    </alternativeName>
</protein>
<keyword evidence="6 11" id="KW-0863">Zinc-finger</keyword>
<dbReference type="SUPFAM" id="SSF57783">
    <property type="entry name" value="Zinc beta-ribbon"/>
    <property type="match status" value="2"/>
</dbReference>
<reference evidence="14" key="2">
    <citation type="submission" date="2008-07" db="EMBL/GenBank/DDBJ databases">
        <authorList>
            <person name="Genoscope - CEA"/>
        </authorList>
    </citation>
    <scope>NUCLEOTIDE SEQUENCE</scope>
    <source>
        <strain evidence="14">S mat+</strain>
    </source>
</reference>
<keyword evidence="5 12" id="KW-0479">Metal-binding</keyword>
<dbReference type="KEGG" id="pan:PODANSg4664"/>
<dbReference type="VEuPathDB" id="FungiDB:PODANS_7_3840"/>
<dbReference type="EMBL" id="FO904942">
    <property type="protein sequence ID" value="CDP31773.1"/>
    <property type="molecule type" value="Genomic_DNA"/>
</dbReference>
<dbReference type="GO" id="GO:0005665">
    <property type="term" value="C:RNA polymerase II, core complex"/>
    <property type="evidence" value="ECO:0007669"/>
    <property type="project" value="TreeGrafter"/>
</dbReference>
<accession>B2AV79</accession>
<evidence type="ECO:0000256" key="12">
    <source>
        <dbReference type="RuleBase" id="RU003474"/>
    </source>
</evidence>
<dbReference type="GO" id="GO:0005730">
    <property type="term" value="C:nucleolus"/>
    <property type="evidence" value="ECO:0007669"/>
    <property type="project" value="UniProtKB-SubCell"/>
</dbReference>
<dbReference type="SMART" id="SM00661">
    <property type="entry name" value="RPOL9"/>
    <property type="match status" value="1"/>
</dbReference>
<keyword evidence="4 12" id="KW-0240">DNA-directed RNA polymerase</keyword>
<feature type="domain" description="TFIIS-type" evidence="13">
    <location>
        <begin position="219"/>
        <end position="259"/>
    </location>
</feature>
<dbReference type="FunFam" id="2.20.25.10:FF:000008">
    <property type="entry name" value="DNA-directed RNA polymerase II subunit RPB9"/>
    <property type="match status" value="1"/>
</dbReference>
<evidence type="ECO:0000256" key="9">
    <source>
        <dbReference type="ARBA" id="ARBA00023242"/>
    </source>
</evidence>